<name>A0A6A6BDW0_9PEZI</name>
<evidence type="ECO:0000256" key="2">
    <source>
        <dbReference type="ARBA" id="ARBA00023128"/>
    </source>
</evidence>
<dbReference type="GO" id="GO:0005739">
    <property type="term" value="C:mitochondrion"/>
    <property type="evidence" value="ECO:0007669"/>
    <property type="project" value="UniProtKB-SubCell"/>
</dbReference>
<dbReference type="SMART" id="SM01155">
    <property type="entry name" value="DUF1713"/>
    <property type="match status" value="1"/>
</dbReference>
<reference evidence="7" key="1">
    <citation type="journal article" date="2020" name="Stud. Mycol.">
        <title>101 Dothideomycetes genomes: a test case for predicting lifestyles and emergence of pathogens.</title>
        <authorList>
            <person name="Haridas S."/>
            <person name="Albert R."/>
            <person name="Binder M."/>
            <person name="Bloem J."/>
            <person name="Labutti K."/>
            <person name="Salamov A."/>
            <person name="Andreopoulos B."/>
            <person name="Baker S."/>
            <person name="Barry K."/>
            <person name="Bills G."/>
            <person name="Bluhm B."/>
            <person name="Cannon C."/>
            <person name="Castanera R."/>
            <person name="Culley D."/>
            <person name="Daum C."/>
            <person name="Ezra D."/>
            <person name="Gonzalez J."/>
            <person name="Henrissat B."/>
            <person name="Kuo A."/>
            <person name="Liang C."/>
            <person name="Lipzen A."/>
            <person name="Lutzoni F."/>
            <person name="Magnuson J."/>
            <person name="Mondo S."/>
            <person name="Nolan M."/>
            <person name="Ohm R."/>
            <person name="Pangilinan J."/>
            <person name="Park H.-J."/>
            <person name="Ramirez L."/>
            <person name="Alfaro M."/>
            <person name="Sun H."/>
            <person name="Tritt A."/>
            <person name="Yoshinaga Y."/>
            <person name="Zwiers L.-H."/>
            <person name="Turgeon B."/>
            <person name="Goodwin S."/>
            <person name="Spatafora J."/>
            <person name="Crous P."/>
            <person name="Grigoriev I."/>
        </authorList>
    </citation>
    <scope>NUCLEOTIDE SEQUENCE</scope>
    <source>
        <strain evidence="7">CBS 121167</strain>
    </source>
</reference>
<dbReference type="Proteomes" id="UP000799438">
    <property type="component" value="Unassembled WGS sequence"/>
</dbReference>
<feature type="compositionally biased region" description="Polar residues" evidence="5">
    <location>
        <begin position="47"/>
        <end position="69"/>
    </location>
</feature>
<dbReference type="GeneID" id="54303798"/>
<keyword evidence="2" id="KW-0496">Mitochondrion</keyword>
<comment type="similarity">
    <text evidence="3">Belongs to the mitochondrion-specific ribosomal protein mS38 family.</text>
</comment>
<evidence type="ECO:0000256" key="5">
    <source>
        <dbReference type="SAM" id="MobiDB-lite"/>
    </source>
</evidence>
<dbReference type="Pfam" id="PF08213">
    <property type="entry name" value="COX24_C"/>
    <property type="match status" value="1"/>
</dbReference>
<evidence type="ECO:0000256" key="1">
    <source>
        <dbReference type="ARBA" id="ARBA00004173"/>
    </source>
</evidence>
<keyword evidence="8" id="KW-1185">Reference proteome</keyword>
<dbReference type="RefSeq" id="XP_033396384.1">
    <property type="nucleotide sequence ID" value="XM_033546292.1"/>
</dbReference>
<dbReference type="AlphaFoldDB" id="A0A6A6BDW0"/>
<proteinExistence type="inferred from homology"/>
<evidence type="ECO:0000313" key="7">
    <source>
        <dbReference type="EMBL" id="KAF2140671.1"/>
    </source>
</evidence>
<dbReference type="PANTHER" id="PTHR32035">
    <property type="entry name" value="AURORA KINASE A-INTERACTING PROTEIN"/>
    <property type="match status" value="1"/>
</dbReference>
<evidence type="ECO:0000256" key="3">
    <source>
        <dbReference type="ARBA" id="ARBA00035647"/>
    </source>
</evidence>
<dbReference type="InterPro" id="IPR013177">
    <property type="entry name" value="Ribosomal_mS38_C"/>
</dbReference>
<gene>
    <name evidence="7" type="ORF">K452DRAFT_359698</name>
</gene>
<feature type="domain" description="Ribosomal protein mS38 C-terminal" evidence="6">
    <location>
        <begin position="319"/>
        <end position="352"/>
    </location>
</feature>
<feature type="region of interest" description="Disordered" evidence="5">
    <location>
        <begin position="40"/>
        <end position="101"/>
    </location>
</feature>
<evidence type="ECO:0000256" key="4">
    <source>
        <dbReference type="ARBA" id="ARBA00035682"/>
    </source>
</evidence>
<comment type="subcellular location">
    <subcellularLocation>
        <location evidence="1">Mitochondrion</location>
    </subcellularLocation>
</comment>
<organism evidence="7 8">
    <name type="scientific">Aplosporella prunicola CBS 121167</name>
    <dbReference type="NCBI Taxonomy" id="1176127"/>
    <lineage>
        <taxon>Eukaryota</taxon>
        <taxon>Fungi</taxon>
        <taxon>Dikarya</taxon>
        <taxon>Ascomycota</taxon>
        <taxon>Pezizomycotina</taxon>
        <taxon>Dothideomycetes</taxon>
        <taxon>Dothideomycetes incertae sedis</taxon>
        <taxon>Botryosphaeriales</taxon>
        <taxon>Aplosporellaceae</taxon>
        <taxon>Aplosporella</taxon>
    </lineage>
</organism>
<evidence type="ECO:0000313" key="8">
    <source>
        <dbReference type="Proteomes" id="UP000799438"/>
    </source>
</evidence>
<dbReference type="PANTHER" id="PTHR32035:SF3">
    <property type="entry name" value="SMALL RIBOSOMAL SUBUNIT PROTEIN MS38"/>
    <property type="match status" value="1"/>
</dbReference>
<dbReference type="OrthoDB" id="5364404at2759"/>
<dbReference type="EMBL" id="ML995489">
    <property type="protein sequence ID" value="KAF2140671.1"/>
    <property type="molecule type" value="Genomic_DNA"/>
</dbReference>
<protein>
    <recommendedName>
        <fullName evidence="4">Small ribosomal subunit protein mS38</fullName>
    </recommendedName>
</protein>
<sequence length="353" mass="39027">MFSPSLGRVARATVALPSSSCAISSRPAAALTSANYLLTRRTQQRRNSSTSCPPDNSKPSGASHGNASKESGKKAATRSRSKKNATPQVNPPSVPPTNHLQDTDVALSSFFSVHRPISVTTPIPVSSSEATFNSLFDVYTQSKPNKYADVIQTLGNATRGIEGRAQAMEEADLRAEILQNQQGSAPSNRTLSLQEVLSHLPPFKAPPPPVPSSLMQPAKPQAVKAPQEAQQKTIVQKPTKKVWRSTLTLTELTDETGHSTFSAATTPMVRLPTRGSDAIENPAEEITIHQPFLERMEIREQEWRKYLDERAQNKGKTMHAISVKRQRKLKMKKHKYKKLLKRTRNERRRLGQL</sequence>
<evidence type="ECO:0000259" key="6">
    <source>
        <dbReference type="SMART" id="SM01155"/>
    </source>
</evidence>
<accession>A0A6A6BDW0</accession>